<feature type="domain" description="GHMP kinase C-terminal" evidence="4">
    <location>
        <begin position="275"/>
        <end position="351"/>
    </location>
</feature>
<feature type="domain" description="Galactokinase N-terminal" evidence="5">
    <location>
        <begin position="37"/>
        <end position="83"/>
    </location>
</feature>
<dbReference type="Proteomes" id="UP001585053">
    <property type="component" value="Unassembled WGS sequence"/>
</dbReference>
<dbReference type="PRINTS" id="PR00959">
    <property type="entry name" value="MEVGALKINASE"/>
</dbReference>
<protein>
    <submittedName>
        <fullName evidence="7">GHMP kinase</fullName>
    </submittedName>
    <submittedName>
        <fullName evidence="6">Galactokinase family protein</fullName>
    </submittedName>
</protein>
<evidence type="ECO:0000313" key="7">
    <source>
        <dbReference type="EMBL" id="MYR32163.1"/>
    </source>
</evidence>
<dbReference type="InterPro" id="IPR036554">
    <property type="entry name" value="GHMP_kinase_C_sf"/>
</dbReference>
<organism evidence="7 8">
    <name type="scientific">Nocardiopsis alba</name>
    <dbReference type="NCBI Taxonomy" id="53437"/>
    <lineage>
        <taxon>Bacteria</taxon>
        <taxon>Bacillati</taxon>
        <taxon>Actinomycetota</taxon>
        <taxon>Actinomycetes</taxon>
        <taxon>Streptosporangiales</taxon>
        <taxon>Nocardiopsidaceae</taxon>
        <taxon>Nocardiopsis</taxon>
    </lineage>
</organism>
<evidence type="ECO:0000313" key="6">
    <source>
        <dbReference type="EMBL" id="MFB8769490.1"/>
    </source>
</evidence>
<dbReference type="SUPFAM" id="SSF55060">
    <property type="entry name" value="GHMP Kinase, C-terminal domain"/>
    <property type="match status" value="1"/>
</dbReference>
<dbReference type="Proteomes" id="UP000467124">
    <property type="component" value="Unassembled WGS sequence"/>
</dbReference>
<evidence type="ECO:0000256" key="2">
    <source>
        <dbReference type="ARBA" id="ARBA00022741"/>
    </source>
</evidence>
<dbReference type="Gene3D" id="3.30.70.890">
    <property type="entry name" value="GHMP kinase, C-terminal domain"/>
    <property type="match status" value="1"/>
</dbReference>
<dbReference type="EMBL" id="JAYMRS010000006">
    <property type="protein sequence ID" value="MFB8769490.1"/>
    <property type="molecule type" value="Genomic_DNA"/>
</dbReference>
<sequence length="373" mass="39085">MGVTGARLRAVLGAGHARPVGVWPEASPGPSALTAGFTRWFGTPPSGLWHAPGRLALMGEHTAASEGPALYVCLPWGVTAAVGTAEDPGVRVATVNGPLSERHRAVREVASVVASARDAGLLKADHGVRVVLGSDLPEHSSLGHSVAVGAAVALALSDLAGTTPPDGLPVALKVGLEARSGHLVRVNRRGGRTALFPFDLEGSDLRLVVVDTGALPRRDLRPIRAAELARAQEALGPLRAVQDLPAALRRIQNPALRDRVEFAVTETHRLNAAVGLLREGRFGEVGPILSASHLSLRRFDLPLPAVETAVESAARSGARGARMSGWAGTSYALVPSERVENVVSGIREAFRVRGRPEPRVRVALPSEGARRVD</sequence>
<evidence type="ECO:0000313" key="9">
    <source>
        <dbReference type="Proteomes" id="UP001585053"/>
    </source>
</evidence>
<dbReference type="InterPro" id="IPR013750">
    <property type="entry name" value="GHMP_kinase_C_dom"/>
</dbReference>
<evidence type="ECO:0000313" key="8">
    <source>
        <dbReference type="Proteomes" id="UP000467124"/>
    </source>
</evidence>
<gene>
    <name evidence="7" type="ORF">GTW20_07745</name>
    <name evidence="6" type="ORF">VSQ78_17420</name>
</gene>
<dbReference type="InterPro" id="IPR020568">
    <property type="entry name" value="Ribosomal_Su5_D2-typ_SF"/>
</dbReference>
<keyword evidence="9" id="KW-1185">Reference proteome</keyword>
<dbReference type="InterPro" id="IPR019539">
    <property type="entry name" value="GalKase_N"/>
</dbReference>
<reference evidence="6 9" key="2">
    <citation type="submission" date="2024-01" db="EMBL/GenBank/DDBJ databases">
        <title>Genome mining of biosynthetic gene clusters to explore secondary metabolites of Streptomyces sp.</title>
        <authorList>
            <person name="Baig A."/>
            <person name="Ajitkumar Shintre N."/>
            <person name="Kumar H."/>
            <person name="Anbarasu A."/>
            <person name="Ramaiah S."/>
        </authorList>
    </citation>
    <scope>NUCLEOTIDE SEQUENCE [LARGE SCALE GENOMIC DNA]</scope>
    <source>
        <strain evidence="6 9">A01</strain>
    </source>
</reference>
<dbReference type="GO" id="GO:0006012">
    <property type="term" value="P:galactose metabolic process"/>
    <property type="evidence" value="ECO:0007669"/>
    <property type="project" value="TreeGrafter"/>
</dbReference>
<dbReference type="PANTHER" id="PTHR10457:SF7">
    <property type="entry name" value="GALACTOKINASE-RELATED"/>
    <property type="match status" value="1"/>
</dbReference>
<keyword evidence="1" id="KW-0808">Transferase</keyword>
<keyword evidence="7" id="KW-0418">Kinase</keyword>
<dbReference type="PANTHER" id="PTHR10457">
    <property type="entry name" value="MEVALONATE KINASE/GALACTOKINASE"/>
    <property type="match status" value="1"/>
</dbReference>
<evidence type="ECO:0000259" key="4">
    <source>
        <dbReference type="Pfam" id="PF08544"/>
    </source>
</evidence>
<proteinExistence type="predicted"/>
<dbReference type="GO" id="GO:0005524">
    <property type="term" value="F:ATP binding"/>
    <property type="evidence" value="ECO:0007669"/>
    <property type="project" value="UniProtKB-KW"/>
</dbReference>
<comment type="caution">
    <text evidence="7">The sequence shown here is derived from an EMBL/GenBank/DDBJ whole genome shotgun (WGS) entry which is preliminary data.</text>
</comment>
<reference evidence="7 8" key="1">
    <citation type="journal article" date="2019" name="Nat. Commun.">
        <title>The antimicrobial potential of Streptomyces from insect microbiomes.</title>
        <authorList>
            <person name="Chevrette M.G."/>
            <person name="Carlson C.M."/>
            <person name="Ortega H.E."/>
            <person name="Thomas C."/>
            <person name="Ananiev G.E."/>
            <person name="Barns K.J."/>
            <person name="Book A.J."/>
            <person name="Cagnazzo J."/>
            <person name="Carlos C."/>
            <person name="Flanigan W."/>
            <person name="Grubbs K.J."/>
            <person name="Horn H.A."/>
            <person name="Hoffmann F.M."/>
            <person name="Klassen J.L."/>
            <person name="Knack J.J."/>
            <person name="Lewin G.R."/>
            <person name="McDonald B.R."/>
            <person name="Muller L."/>
            <person name="Melo W.G.P."/>
            <person name="Pinto-Tomas A.A."/>
            <person name="Schmitz A."/>
            <person name="Wendt-Pienkowski E."/>
            <person name="Wildman S."/>
            <person name="Zhao M."/>
            <person name="Zhang F."/>
            <person name="Bugni T.S."/>
            <person name="Andes D.R."/>
            <person name="Pupo M.T."/>
            <person name="Currie C.R."/>
        </authorList>
    </citation>
    <scope>NUCLEOTIDE SEQUENCE [LARGE SCALE GENOMIC DNA]</scope>
    <source>
        <strain evidence="7 8">SID5840</strain>
    </source>
</reference>
<dbReference type="EMBL" id="WWHY01000001">
    <property type="protein sequence ID" value="MYR32163.1"/>
    <property type="molecule type" value="Genomic_DNA"/>
</dbReference>
<dbReference type="Gene3D" id="3.30.230.10">
    <property type="match status" value="1"/>
</dbReference>
<accession>A0A7K2IQF6</accession>
<keyword evidence="2" id="KW-0547">Nucleotide-binding</keyword>
<keyword evidence="3" id="KW-0067">ATP-binding</keyword>
<dbReference type="AlphaFoldDB" id="A0A7K2IQF6"/>
<dbReference type="InterPro" id="IPR014721">
    <property type="entry name" value="Ribsml_uS5_D2-typ_fold_subgr"/>
</dbReference>
<evidence type="ECO:0000256" key="1">
    <source>
        <dbReference type="ARBA" id="ARBA00022679"/>
    </source>
</evidence>
<dbReference type="GO" id="GO:0005829">
    <property type="term" value="C:cytosol"/>
    <property type="evidence" value="ECO:0007669"/>
    <property type="project" value="TreeGrafter"/>
</dbReference>
<dbReference type="RefSeq" id="WP_014910863.1">
    <property type="nucleotide sequence ID" value="NZ_JAYMRS010000006.1"/>
</dbReference>
<dbReference type="GO" id="GO:0004335">
    <property type="term" value="F:galactokinase activity"/>
    <property type="evidence" value="ECO:0007669"/>
    <property type="project" value="TreeGrafter"/>
</dbReference>
<evidence type="ECO:0000256" key="3">
    <source>
        <dbReference type="ARBA" id="ARBA00022840"/>
    </source>
</evidence>
<dbReference type="SUPFAM" id="SSF54211">
    <property type="entry name" value="Ribosomal protein S5 domain 2-like"/>
    <property type="match status" value="1"/>
</dbReference>
<name>A0A7K2IQF6_9ACTN</name>
<evidence type="ECO:0000259" key="5">
    <source>
        <dbReference type="Pfam" id="PF10509"/>
    </source>
</evidence>
<dbReference type="OMA" id="WHAPGRL"/>
<dbReference type="Pfam" id="PF08544">
    <property type="entry name" value="GHMP_kinases_C"/>
    <property type="match status" value="1"/>
</dbReference>
<dbReference type="Pfam" id="PF10509">
    <property type="entry name" value="GalKase_gal_bdg"/>
    <property type="match status" value="1"/>
</dbReference>